<proteinExistence type="predicted"/>
<gene>
    <name evidence="2" type="ORF">F2Q69_00014644</name>
</gene>
<evidence type="ECO:0000313" key="3">
    <source>
        <dbReference type="Proteomes" id="UP000712600"/>
    </source>
</evidence>
<organism evidence="2 3">
    <name type="scientific">Brassica cretica</name>
    <name type="common">Mustard</name>
    <dbReference type="NCBI Taxonomy" id="69181"/>
    <lineage>
        <taxon>Eukaryota</taxon>
        <taxon>Viridiplantae</taxon>
        <taxon>Streptophyta</taxon>
        <taxon>Embryophyta</taxon>
        <taxon>Tracheophyta</taxon>
        <taxon>Spermatophyta</taxon>
        <taxon>Magnoliopsida</taxon>
        <taxon>eudicotyledons</taxon>
        <taxon>Gunneridae</taxon>
        <taxon>Pentapetalae</taxon>
        <taxon>rosids</taxon>
        <taxon>malvids</taxon>
        <taxon>Brassicales</taxon>
        <taxon>Brassicaceae</taxon>
        <taxon>Brassiceae</taxon>
        <taxon>Brassica</taxon>
    </lineage>
</organism>
<feature type="region of interest" description="Disordered" evidence="1">
    <location>
        <begin position="93"/>
        <end position="119"/>
    </location>
</feature>
<dbReference type="EMBL" id="QGKX02000996">
    <property type="protein sequence ID" value="KAF3559608.1"/>
    <property type="molecule type" value="Genomic_DNA"/>
</dbReference>
<evidence type="ECO:0000313" key="2">
    <source>
        <dbReference type="EMBL" id="KAF3559608.1"/>
    </source>
</evidence>
<dbReference type="AlphaFoldDB" id="A0A8S9R5W9"/>
<accession>A0A8S9R5W9</accession>
<reference evidence="2" key="1">
    <citation type="submission" date="2019-12" db="EMBL/GenBank/DDBJ databases">
        <title>Genome sequencing and annotation of Brassica cretica.</title>
        <authorList>
            <person name="Studholme D.J."/>
            <person name="Sarris P."/>
        </authorList>
    </citation>
    <scope>NUCLEOTIDE SEQUENCE</scope>
    <source>
        <strain evidence="2">PFS-109/04</strain>
        <tissue evidence="2">Leaf</tissue>
    </source>
</reference>
<protein>
    <submittedName>
        <fullName evidence="2">Uncharacterized protein</fullName>
    </submittedName>
</protein>
<feature type="region of interest" description="Disordered" evidence="1">
    <location>
        <begin position="1"/>
        <end position="35"/>
    </location>
</feature>
<comment type="caution">
    <text evidence="2">The sequence shown here is derived from an EMBL/GenBank/DDBJ whole genome shotgun (WGS) entry which is preliminary data.</text>
</comment>
<evidence type="ECO:0000256" key="1">
    <source>
        <dbReference type="SAM" id="MobiDB-lite"/>
    </source>
</evidence>
<dbReference type="Proteomes" id="UP000712600">
    <property type="component" value="Unassembled WGS sequence"/>
</dbReference>
<feature type="compositionally biased region" description="Basic and acidic residues" evidence="1">
    <location>
        <begin position="7"/>
        <end position="29"/>
    </location>
</feature>
<sequence length="136" mass="15202">MALHSRNHVEYLKQQRDKRENGKRGDLRRSPSKLRCYEGNGVEHVRLECPNLQRREKKRNNKSDSDTDSDYGENLRNFLTFTTLDLCYDKKSAAGSVSSSVSESTRGGNNVAGSDDDAGSFDGVDLAKNYTLAHDG</sequence>
<feature type="compositionally biased region" description="Low complexity" evidence="1">
    <location>
        <begin position="93"/>
        <end position="104"/>
    </location>
</feature>
<name>A0A8S9R5W9_BRACR</name>
<feature type="region of interest" description="Disordered" evidence="1">
    <location>
        <begin position="48"/>
        <end position="73"/>
    </location>
</feature>